<dbReference type="OrthoDB" id="9805928at2"/>
<gene>
    <name evidence="2" type="ORF">GRI32_06005</name>
</gene>
<dbReference type="SUPFAM" id="SSF46955">
    <property type="entry name" value="Putative DNA-binding domain"/>
    <property type="match status" value="1"/>
</dbReference>
<dbReference type="GO" id="GO:0003677">
    <property type="term" value="F:DNA binding"/>
    <property type="evidence" value="ECO:0007669"/>
    <property type="project" value="InterPro"/>
</dbReference>
<evidence type="ECO:0000259" key="1">
    <source>
        <dbReference type="Pfam" id="PF12728"/>
    </source>
</evidence>
<dbReference type="AlphaFoldDB" id="A0A844ZKI6"/>
<dbReference type="InterPro" id="IPR041657">
    <property type="entry name" value="HTH_17"/>
</dbReference>
<accession>A0A844ZKI6</accession>
<keyword evidence="3" id="KW-1185">Reference proteome</keyword>
<feature type="domain" description="Helix-turn-helix" evidence="1">
    <location>
        <begin position="5"/>
        <end position="49"/>
    </location>
</feature>
<dbReference type="Pfam" id="PF12728">
    <property type="entry name" value="HTH_17"/>
    <property type="match status" value="1"/>
</dbReference>
<name>A0A844ZKI6_9SPHN</name>
<dbReference type="RefSeq" id="WP_160590472.1">
    <property type="nucleotide sequence ID" value="NZ_BAAAFP010000001.1"/>
</dbReference>
<sequence>MSEELCTVRAVAAELDLHPKTVLRYIHEGKLPATRVGKSYRIRRSDLAQLVGMPLASERSAGRTTVTAVADVEDVTADEAMAAANVFSAAGMGRDKGSAPLHVSTTHYPAQRRLKVIVIGSPADAARMLQLIDVQIGNLR</sequence>
<reference evidence="2 3" key="1">
    <citation type="submission" date="2019-12" db="EMBL/GenBank/DDBJ databases">
        <title>Genomic-based taxomic classification of the family Erythrobacteraceae.</title>
        <authorList>
            <person name="Xu L."/>
        </authorList>
    </citation>
    <scope>NUCLEOTIDE SEQUENCE [LARGE SCALE GENOMIC DNA]</scope>
    <source>
        <strain evidence="2 3">JCM 16339</strain>
    </source>
</reference>
<dbReference type="EMBL" id="WTYY01000003">
    <property type="protein sequence ID" value="MXO88288.1"/>
    <property type="molecule type" value="Genomic_DNA"/>
</dbReference>
<proteinExistence type="predicted"/>
<protein>
    <submittedName>
        <fullName evidence="2">Helix-turn-helix domain-containing protein</fullName>
    </submittedName>
</protein>
<comment type="caution">
    <text evidence="2">The sequence shown here is derived from an EMBL/GenBank/DDBJ whole genome shotgun (WGS) entry which is preliminary data.</text>
</comment>
<dbReference type="NCBIfam" id="TIGR01764">
    <property type="entry name" value="excise"/>
    <property type="match status" value="1"/>
</dbReference>
<evidence type="ECO:0000313" key="2">
    <source>
        <dbReference type="EMBL" id="MXO88288.1"/>
    </source>
</evidence>
<organism evidence="2 3">
    <name type="scientific">Alteraurantiacibacter aestuarii</name>
    <dbReference type="NCBI Taxonomy" id="650004"/>
    <lineage>
        <taxon>Bacteria</taxon>
        <taxon>Pseudomonadati</taxon>
        <taxon>Pseudomonadota</taxon>
        <taxon>Alphaproteobacteria</taxon>
        <taxon>Sphingomonadales</taxon>
        <taxon>Erythrobacteraceae</taxon>
        <taxon>Alteraurantiacibacter</taxon>
    </lineage>
</organism>
<evidence type="ECO:0000313" key="3">
    <source>
        <dbReference type="Proteomes" id="UP000435243"/>
    </source>
</evidence>
<dbReference type="InterPro" id="IPR009061">
    <property type="entry name" value="DNA-bd_dom_put_sf"/>
</dbReference>
<dbReference type="InterPro" id="IPR010093">
    <property type="entry name" value="SinI_DNA-bd"/>
</dbReference>
<dbReference type="Proteomes" id="UP000435243">
    <property type="component" value="Unassembled WGS sequence"/>
</dbReference>